<feature type="transmembrane region" description="Helical" evidence="5">
    <location>
        <begin position="352"/>
        <end position="371"/>
    </location>
</feature>
<feature type="transmembrane region" description="Helical" evidence="5">
    <location>
        <begin position="45"/>
        <end position="63"/>
    </location>
</feature>
<name>A0A6J7BJX8_9ZZZZ</name>
<dbReference type="Pfam" id="PF01740">
    <property type="entry name" value="STAS"/>
    <property type="match status" value="1"/>
</dbReference>
<dbReference type="EMBL" id="CAFBIZ010000001">
    <property type="protein sequence ID" value="CAB4845847.1"/>
    <property type="molecule type" value="Genomic_DNA"/>
</dbReference>
<dbReference type="InterPro" id="IPR002645">
    <property type="entry name" value="STAS_dom"/>
</dbReference>
<keyword evidence="3 5" id="KW-1133">Transmembrane helix</keyword>
<evidence type="ECO:0000256" key="5">
    <source>
        <dbReference type="SAM" id="Phobius"/>
    </source>
</evidence>
<feature type="transmembrane region" description="Helical" evidence="5">
    <location>
        <begin position="202"/>
        <end position="219"/>
    </location>
</feature>
<feature type="transmembrane region" description="Helical" evidence="5">
    <location>
        <begin position="99"/>
        <end position="116"/>
    </location>
</feature>
<evidence type="ECO:0000313" key="9">
    <source>
        <dbReference type="EMBL" id="CAB5022304.1"/>
    </source>
</evidence>
<feature type="transmembrane region" description="Helical" evidence="5">
    <location>
        <begin position="75"/>
        <end position="93"/>
    </location>
</feature>
<feature type="transmembrane region" description="Helical" evidence="5">
    <location>
        <begin position="170"/>
        <end position="195"/>
    </location>
</feature>
<accession>A0A6J7BJX8</accession>
<keyword evidence="4 5" id="KW-0472">Membrane</keyword>
<evidence type="ECO:0000256" key="4">
    <source>
        <dbReference type="ARBA" id="ARBA00023136"/>
    </source>
</evidence>
<gene>
    <name evidence="7" type="ORF">UFOPK3268_00015</name>
    <name evidence="8" type="ORF">UFOPK3752_00174</name>
    <name evidence="9" type="ORF">UFOPK4150_00322</name>
</gene>
<feature type="domain" description="STAS" evidence="6">
    <location>
        <begin position="437"/>
        <end position="552"/>
    </location>
</feature>
<dbReference type="Gene3D" id="3.30.750.24">
    <property type="entry name" value="STAS domain"/>
    <property type="match status" value="1"/>
</dbReference>
<evidence type="ECO:0000313" key="8">
    <source>
        <dbReference type="EMBL" id="CAB4926656.1"/>
    </source>
</evidence>
<evidence type="ECO:0000259" key="6">
    <source>
        <dbReference type="PROSITE" id="PS50801"/>
    </source>
</evidence>
<dbReference type="GO" id="GO:0055085">
    <property type="term" value="P:transmembrane transport"/>
    <property type="evidence" value="ECO:0007669"/>
    <property type="project" value="InterPro"/>
</dbReference>
<dbReference type="InterPro" id="IPR036513">
    <property type="entry name" value="STAS_dom_sf"/>
</dbReference>
<dbReference type="PROSITE" id="PS50801">
    <property type="entry name" value="STAS"/>
    <property type="match status" value="1"/>
</dbReference>
<feature type="transmembrane region" description="Helical" evidence="5">
    <location>
        <begin position="383"/>
        <end position="410"/>
    </location>
</feature>
<dbReference type="SUPFAM" id="SSF52091">
    <property type="entry name" value="SpoIIaa-like"/>
    <property type="match status" value="1"/>
</dbReference>
<proteinExistence type="predicted"/>
<feature type="transmembrane region" description="Helical" evidence="5">
    <location>
        <begin position="326"/>
        <end position="346"/>
    </location>
</feature>
<evidence type="ECO:0000256" key="1">
    <source>
        <dbReference type="ARBA" id="ARBA00004141"/>
    </source>
</evidence>
<dbReference type="InterPro" id="IPR001902">
    <property type="entry name" value="SLC26A/SulP_fam"/>
</dbReference>
<dbReference type="CDD" id="cd07042">
    <property type="entry name" value="STAS_SulP_like_sulfate_transporter"/>
    <property type="match status" value="1"/>
</dbReference>
<protein>
    <submittedName>
        <fullName evidence="7">Unannotated protein</fullName>
    </submittedName>
</protein>
<dbReference type="InterPro" id="IPR011547">
    <property type="entry name" value="SLC26A/SulP_dom"/>
</dbReference>
<reference evidence="7" key="1">
    <citation type="submission" date="2020-05" db="EMBL/GenBank/DDBJ databases">
        <authorList>
            <person name="Chiriac C."/>
            <person name="Salcher M."/>
            <person name="Ghai R."/>
            <person name="Kavagutti S V."/>
        </authorList>
    </citation>
    <scope>NUCLEOTIDE SEQUENCE</scope>
</reference>
<dbReference type="GO" id="GO:0016020">
    <property type="term" value="C:membrane"/>
    <property type="evidence" value="ECO:0007669"/>
    <property type="project" value="UniProtKB-SubCell"/>
</dbReference>
<evidence type="ECO:0000256" key="2">
    <source>
        <dbReference type="ARBA" id="ARBA00022692"/>
    </source>
</evidence>
<sequence length="567" mass="59118">MRGLPVVLRDYTRSWLRPDLIAGITLAAVAIPEVMGYTSISQTPIVTGLYTLIIPTVVFALIGSSRLLVVGADSATAAVLAAGIAALGISGLLPATEQWTAWAGLVALTTGAMLVIARLLRLGFIGDFLSASVLIGFLTGVGLQVLSGQLPSMLGIPEGSGSWLEKQWHLFTHLGSTTPWTLSFSGGTLAIVLACRRWAPRVPGALIAVVLCILISAAADASSHGVQVIGEMTGGFPPLGLPEGLSWGDVPKVVSISLSCVVLILAQSTATARGFAQKMGQRVDVNRDIAGLAAANVAAGLSGTFVVNASPTKTQILDEQGGKSQIANIAMAAVALIVTMFATAALAPMPKAVLGAIVFLIGWGLVDLLGLGRIRVRAPLEFAIALVTAVVVCAIGVEEGIILAAVLSILQLVSRQYRPSNFVVGVDAKGQPTYRKAEPGLQSQPGLIVFRYDAELFYANANRFTDDVAGLVESAPDPVRWLVLDCSAIEDVDYSAGIALNHLVDYVHAKGAHFAVARADAELLSTLEIMGTLDKFGRDHVFGNLTDAFDAYRLDPSPRSGTPGPSG</sequence>
<dbReference type="PANTHER" id="PTHR11814">
    <property type="entry name" value="SULFATE TRANSPORTER"/>
    <property type="match status" value="1"/>
</dbReference>
<dbReference type="EMBL" id="CAFBPU010000005">
    <property type="protein sequence ID" value="CAB5022304.1"/>
    <property type="molecule type" value="Genomic_DNA"/>
</dbReference>
<evidence type="ECO:0000313" key="7">
    <source>
        <dbReference type="EMBL" id="CAB4845847.1"/>
    </source>
</evidence>
<dbReference type="AlphaFoldDB" id="A0A6J7BJX8"/>
<keyword evidence="2 5" id="KW-0812">Transmembrane</keyword>
<feature type="transmembrane region" description="Helical" evidence="5">
    <location>
        <begin position="20"/>
        <end position="39"/>
    </location>
</feature>
<feature type="transmembrane region" description="Helical" evidence="5">
    <location>
        <begin position="253"/>
        <end position="272"/>
    </location>
</feature>
<feature type="transmembrane region" description="Helical" evidence="5">
    <location>
        <begin position="128"/>
        <end position="150"/>
    </location>
</feature>
<dbReference type="EMBL" id="CAFBND010000004">
    <property type="protein sequence ID" value="CAB4926656.1"/>
    <property type="molecule type" value="Genomic_DNA"/>
</dbReference>
<dbReference type="Pfam" id="PF00916">
    <property type="entry name" value="Sulfate_transp"/>
    <property type="match status" value="1"/>
</dbReference>
<organism evidence="7">
    <name type="scientific">freshwater metagenome</name>
    <dbReference type="NCBI Taxonomy" id="449393"/>
    <lineage>
        <taxon>unclassified sequences</taxon>
        <taxon>metagenomes</taxon>
        <taxon>ecological metagenomes</taxon>
    </lineage>
</organism>
<evidence type="ECO:0000256" key="3">
    <source>
        <dbReference type="ARBA" id="ARBA00022989"/>
    </source>
</evidence>
<comment type="subcellular location">
    <subcellularLocation>
        <location evidence="1">Membrane</location>
        <topology evidence="1">Multi-pass membrane protein</topology>
    </subcellularLocation>
</comment>